<reference evidence="2 3" key="1">
    <citation type="submission" date="2019-03" db="EMBL/GenBank/DDBJ databases">
        <title>Ramlibacter rhizophilus CCTCC AB2015357, whole genome shotgun sequence.</title>
        <authorList>
            <person name="Zhang X."/>
            <person name="Feng G."/>
            <person name="Zhu H."/>
        </authorList>
    </citation>
    <scope>NUCLEOTIDE SEQUENCE [LARGE SCALE GENOMIC DNA]</scope>
    <source>
        <strain evidence="2 3">CCTCC AB2015357</strain>
    </source>
</reference>
<dbReference type="AlphaFoldDB" id="A0A4Z0BDR9"/>
<evidence type="ECO:0000313" key="3">
    <source>
        <dbReference type="Proteomes" id="UP000297564"/>
    </source>
</evidence>
<accession>A0A4Z0BDR9</accession>
<keyword evidence="1" id="KW-1133">Transmembrane helix</keyword>
<keyword evidence="1" id="KW-0472">Membrane</keyword>
<sequence>MEALFDSGMTRLVGLALLPAVGMVIGSILAEFWRLPPAALGAVLHGAAGVAVAVVSIEMMPRILDDIALWQLVAGFALGAAASILMVKALHRTLRTLKLGSTGAWGVYLPVAVDLFGDGLMVGIGSAVSSGVGLMLALSQVVANIPGGVVTIANLRDKKVRRAVRIAASASLILPTLVGALAGYWLLRDQGTAWQNTALAFVAGMLLLATIEDLVPEADEPAARRVWTTSGFAIGFIFFAIIALKFGG</sequence>
<feature type="transmembrane region" description="Helical" evidence="1">
    <location>
        <begin position="69"/>
        <end position="87"/>
    </location>
</feature>
<gene>
    <name evidence="2" type="ORF">EZ242_18260</name>
</gene>
<keyword evidence="1" id="KW-0812">Transmembrane</keyword>
<proteinExistence type="predicted"/>
<protein>
    <recommendedName>
        <fullName evidence="4">ZIP family zinc transporter</fullName>
    </recommendedName>
</protein>
<feature type="transmembrane region" description="Helical" evidence="1">
    <location>
        <begin position="12"/>
        <end position="30"/>
    </location>
</feature>
<feature type="transmembrane region" description="Helical" evidence="1">
    <location>
        <begin position="37"/>
        <end position="57"/>
    </location>
</feature>
<feature type="transmembrane region" description="Helical" evidence="1">
    <location>
        <begin position="226"/>
        <end position="246"/>
    </location>
</feature>
<dbReference type="Proteomes" id="UP000297564">
    <property type="component" value="Unassembled WGS sequence"/>
</dbReference>
<evidence type="ECO:0000313" key="2">
    <source>
        <dbReference type="EMBL" id="TFY97465.1"/>
    </source>
</evidence>
<keyword evidence="3" id="KW-1185">Reference proteome</keyword>
<name>A0A4Z0BDR9_9BURK</name>
<evidence type="ECO:0008006" key="4">
    <source>
        <dbReference type="Google" id="ProtNLM"/>
    </source>
</evidence>
<dbReference type="RefSeq" id="WP_135286631.1">
    <property type="nucleotide sequence ID" value="NZ_SMLL01000007.1"/>
</dbReference>
<evidence type="ECO:0000256" key="1">
    <source>
        <dbReference type="SAM" id="Phobius"/>
    </source>
</evidence>
<feature type="transmembrane region" description="Helical" evidence="1">
    <location>
        <begin position="107"/>
        <end position="128"/>
    </location>
</feature>
<organism evidence="2 3">
    <name type="scientific">Ramlibacter rhizophilus</name>
    <dbReference type="NCBI Taxonomy" id="1781167"/>
    <lineage>
        <taxon>Bacteria</taxon>
        <taxon>Pseudomonadati</taxon>
        <taxon>Pseudomonadota</taxon>
        <taxon>Betaproteobacteria</taxon>
        <taxon>Burkholderiales</taxon>
        <taxon>Comamonadaceae</taxon>
        <taxon>Ramlibacter</taxon>
    </lineage>
</organism>
<dbReference type="EMBL" id="SMLL01000007">
    <property type="protein sequence ID" value="TFY97465.1"/>
    <property type="molecule type" value="Genomic_DNA"/>
</dbReference>
<feature type="transmembrane region" description="Helical" evidence="1">
    <location>
        <begin position="167"/>
        <end position="187"/>
    </location>
</feature>
<feature type="transmembrane region" description="Helical" evidence="1">
    <location>
        <begin position="134"/>
        <end position="155"/>
    </location>
</feature>
<dbReference type="OrthoDB" id="1418968at2"/>
<comment type="caution">
    <text evidence="2">The sequence shown here is derived from an EMBL/GenBank/DDBJ whole genome shotgun (WGS) entry which is preliminary data.</text>
</comment>
<feature type="transmembrane region" description="Helical" evidence="1">
    <location>
        <begin position="193"/>
        <end position="214"/>
    </location>
</feature>